<comment type="subcellular location">
    <subcellularLocation>
        <location evidence="1">Mitochondrion inner membrane</location>
    </subcellularLocation>
</comment>
<dbReference type="PANTHER" id="PTHR11504">
    <property type="entry name" value="CYTOCHROME C OXIDASE POLYPEPTIDE VIA"/>
    <property type="match status" value="1"/>
</dbReference>
<dbReference type="GO" id="GO:0005743">
    <property type="term" value="C:mitochondrial inner membrane"/>
    <property type="evidence" value="ECO:0007669"/>
    <property type="project" value="UniProtKB-SubCell"/>
</dbReference>
<evidence type="ECO:0000256" key="3">
    <source>
        <dbReference type="ARBA" id="ARBA00022946"/>
    </source>
</evidence>
<sequence>MEIRRVDEEEDERAGAGFLDETAKWEKITYAGIVTCTILSIYNLSKGHPHHEDPPDIKPNVVSCTTLTKALIPVEKFEKAMANILLY</sequence>
<name>A0A5P1E2R8_ASPOF</name>
<dbReference type="GO" id="GO:0006123">
    <property type="term" value="P:mitochondrial electron transport, cytochrome c to oxygen"/>
    <property type="evidence" value="ECO:0007669"/>
    <property type="project" value="TreeGrafter"/>
</dbReference>
<dbReference type="SUPFAM" id="SSF81411">
    <property type="entry name" value="Mitochondrial cytochrome c oxidase subunit VIa"/>
    <property type="match status" value="1"/>
</dbReference>
<keyword evidence="4" id="KW-0496">Mitochondrion</keyword>
<keyword evidence="7" id="KW-1185">Reference proteome</keyword>
<dbReference type="InterPro" id="IPR036418">
    <property type="entry name" value="Cyt_c_oxidase_su6a_sf"/>
</dbReference>
<evidence type="ECO:0000256" key="2">
    <source>
        <dbReference type="ARBA" id="ARBA00022792"/>
    </source>
</evidence>
<accession>A0A5P1E2R8</accession>
<dbReference type="InterPro" id="IPR001349">
    <property type="entry name" value="Cyt_c_oxidase_su6a"/>
</dbReference>
<evidence type="ECO:0000256" key="5">
    <source>
        <dbReference type="ARBA" id="ARBA00023136"/>
    </source>
</evidence>
<reference evidence="7" key="1">
    <citation type="journal article" date="2017" name="Nat. Commun.">
        <title>The asparagus genome sheds light on the origin and evolution of a young Y chromosome.</title>
        <authorList>
            <person name="Harkess A."/>
            <person name="Zhou J."/>
            <person name="Xu C."/>
            <person name="Bowers J.E."/>
            <person name="Van der Hulst R."/>
            <person name="Ayyampalayam S."/>
            <person name="Mercati F."/>
            <person name="Riccardi P."/>
            <person name="McKain M.R."/>
            <person name="Kakrana A."/>
            <person name="Tang H."/>
            <person name="Ray J."/>
            <person name="Groenendijk J."/>
            <person name="Arikit S."/>
            <person name="Mathioni S.M."/>
            <person name="Nakano M."/>
            <person name="Shan H."/>
            <person name="Telgmann-Rauber A."/>
            <person name="Kanno A."/>
            <person name="Yue Z."/>
            <person name="Chen H."/>
            <person name="Li W."/>
            <person name="Chen Y."/>
            <person name="Xu X."/>
            <person name="Zhang Y."/>
            <person name="Luo S."/>
            <person name="Chen H."/>
            <person name="Gao J."/>
            <person name="Mao Z."/>
            <person name="Pires J.C."/>
            <person name="Luo M."/>
            <person name="Kudrna D."/>
            <person name="Wing R.A."/>
            <person name="Meyers B.C."/>
            <person name="Yi K."/>
            <person name="Kong H."/>
            <person name="Lavrijsen P."/>
            <person name="Sunseri F."/>
            <person name="Falavigna A."/>
            <person name="Ye Y."/>
            <person name="Leebens-Mack J.H."/>
            <person name="Chen G."/>
        </authorList>
    </citation>
    <scope>NUCLEOTIDE SEQUENCE [LARGE SCALE GENOMIC DNA]</scope>
    <source>
        <strain evidence="7">cv. DH0086</strain>
    </source>
</reference>
<evidence type="ECO:0000313" key="7">
    <source>
        <dbReference type="Proteomes" id="UP000243459"/>
    </source>
</evidence>
<dbReference type="GO" id="GO:0030234">
    <property type="term" value="F:enzyme regulator activity"/>
    <property type="evidence" value="ECO:0007669"/>
    <property type="project" value="TreeGrafter"/>
</dbReference>
<dbReference type="Proteomes" id="UP000243459">
    <property type="component" value="Chromosome 10"/>
</dbReference>
<dbReference type="PANTHER" id="PTHR11504:SF0">
    <property type="entry name" value="CYTOCHROME C OXIDASE SUBUNIT"/>
    <property type="match status" value="1"/>
</dbReference>
<keyword evidence="5" id="KW-0472">Membrane</keyword>
<dbReference type="AlphaFoldDB" id="A0A5P1E2R8"/>
<keyword evidence="2" id="KW-0999">Mitochondrion inner membrane</keyword>
<evidence type="ECO:0000256" key="1">
    <source>
        <dbReference type="ARBA" id="ARBA00004273"/>
    </source>
</evidence>
<dbReference type="Gramene" id="ONK56808">
    <property type="protein sequence ID" value="ONK56808"/>
    <property type="gene ID" value="A4U43_C10F13220"/>
</dbReference>
<gene>
    <name evidence="6" type="ORF">A4U43_C10F13220</name>
</gene>
<dbReference type="EMBL" id="CM007390">
    <property type="protein sequence ID" value="ONK56808.1"/>
    <property type="molecule type" value="Genomic_DNA"/>
</dbReference>
<evidence type="ECO:0000256" key="4">
    <source>
        <dbReference type="ARBA" id="ARBA00023128"/>
    </source>
</evidence>
<proteinExistence type="predicted"/>
<organism evidence="6 7">
    <name type="scientific">Asparagus officinalis</name>
    <name type="common">Garden asparagus</name>
    <dbReference type="NCBI Taxonomy" id="4686"/>
    <lineage>
        <taxon>Eukaryota</taxon>
        <taxon>Viridiplantae</taxon>
        <taxon>Streptophyta</taxon>
        <taxon>Embryophyta</taxon>
        <taxon>Tracheophyta</taxon>
        <taxon>Spermatophyta</taxon>
        <taxon>Magnoliopsida</taxon>
        <taxon>Liliopsida</taxon>
        <taxon>Asparagales</taxon>
        <taxon>Asparagaceae</taxon>
        <taxon>Asparagoideae</taxon>
        <taxon>Asparagus</taxon>
    </lineage>
</organism>
<keyword evidence="3" id="KW-0809">Transit peptide</keyword>
<protein>
    <submittedName>
        <fullName evidence="6">Uncharacterized protein</fullName>
    </submittedName>
</protein>
<evidence type="ECO:0000313" key="6">
    <source>
        <dbReference type="EMBL" id="ONK56808.1"/>
    </source>
</evidence>